<evidence type="ECO:0000313" key="1">
    <source>
        <dbReference type="EMBL" id="RDY22123.1"/>
    </source>
</evidence>
<accession>A0A371INR3</accession>
<protein>
    <submittedName>
        <fullName evidence="1">Uncharacterized protein</fullName>
    </submittedName>
</protein>
<sequence>MNANDKKVLENLVKSYVAVYPIKDSFKKDYFNYPIEKINEVINNLFEEIQSKATAKKSKPKSKFKVPEVEKMSTKEEAKDYYLNNMIYDRTSSEAKKKLINFYLKEDLKKIYSLLNEKKASNNLNKTDLLNQIDLYFDNIDRAKKF</sequence>
<proteinExistence type="predicted"/>
<organism evidence="1 2">
    <name type="scientific">Criibacterium bergeronii</name>
    <dbReference type="NCBI Taxonomy" id="1871336"/>
    <lineage>
        <taxon>Bacteria</taxon>
        <taxon>Bacillati</taxon>
        <taxon>Bacillota</taxon>
        <taxon>Clostridia</taxon>
        <taxon>Peptostreptococcales</taxon>
        <taxon>Filifactoraceae</taxon>
        <taxon>Criibacterium</taxon>
    </lineage>
</organism>
<dbReference type="STRING" id="1871336.BBG48_07515"/>
<gene>
    <name evidence="1" type="ORF">BBG48_001905</name>
</gene>
<keyword evidence="2" id="KW-1185">Reference proteome</keyword>
<dbReference type="Proteomes" id="UP000093352">
    <property type="component" value="Unassembled WGS sequence"/>
</dbReference>
<name>A0A371INR3_9FIRM</name>
<dbReference type="RefSeq" id="WP_068914249.1">
    <property type="nucleotide sequence ID" value="NZ_MBEW02000002.1"/>
</dbReference>
<dbReference type="AlphaFoldDB" id="A0A371INR3"/>
<reference evidence="1 2" key="1">
    <citation type="journal article" date="2016" name="Genome Announc.">
        <title>Draft Genome Sequence of Criibacterium bergeronii gen. nov., sp. nov., Strain CCRI-22567T, Isolated from a Vaginal Sample from a Woman with Bacterial Vaginosis.</title>
        <authorList>
            <person name="Maheux A.F."/>
            <person name="Berube E."/>
            <person name="Boudreau D.K."/>
            <person name="Raymond F."/>
            <person name="Corbeil J."/>
            <person name="Roy P.H."/>
            <person name="Boissinot M."/>
            <person name="Omar R.F."/>
        </authorList>
    </citation>
    <scope>NUCLEOTIDE SEQUENCE [LARGE SCALE GENOMIC DNA]</scope>
    <source>
        <strain evidence="1 2">CCRI-22567</strain>
    </source>
</reference>
<evidence type="ECO:0000313" key="2">
    <source>
        <dbReference type="Proteomes" id="UP000093352"/>
    </source>
</evidence>
<dbReference type="EMBL" id="MBEW02000002">
    <property type="protein sequence ID" value="RDY22123.1"/>
    <property type="molecule type" value="Genomic_DNA"/>
</dbReference>
<comment type="caution">
    <text evidence="1">The sequence shown here is derived from an EMBL/GenBank/DDBJ whole genome shotgun (WGS) entry which is preliminary data.</text>
</comment>